<dbReference type="PROSITE" id="PS50932">
    <property type="entry name" value="HTH_LACI_2"/>
    <property type="match status" value="1"/>
</dbReference>
<protein>
    <recommendedName>
        <fullName evidence="5">HTH lacI-type domain-containing protein</fullName>
    </recommendedName>
</protein>
<sequence>MDLASTIKDVAKEAGVSIATVSMVINKKADHITMKTKKKVFDAIERLDYKPNLTARSLVSAKSFTVGLLVPDITNPFFAELAKAFEKELSREGYMTLLCSSFEESEREKQYLSELISRGVDGVVICSLTSMETQILDALKQAKIPYLILDNRYALEEFSVHVDDYKGGVLAASELLENGHKTTAFIGSKNPYDNIYNRLQGFRNEIERAGGEVLTFETELTRNGGEAVAEKLFSSEATAAFCSNDLIAVGLYDAADKHNLALPEELSVIGFDDISFSDIVKPRLTTIKQPVGLLAEKAVQHLLLMKKDPEYHFYKELIPVSLVKRESVTKPARD</sequence>
<evidence type="ECO:0000259" key="5">
    <source>
        <dbReference type="PROSITE" id="PS50932"/>
    </source>
</evidence>
<proteinExistence type="predicted"/>
<dbReference type="GO" id="GO:0000976">
    <property type="term" value="F:transcription cis-regulatory region binding"/>
    <property type="evidence" value="ECO:0007669"/>
    <property type="project" value="TreeGrafter"/>
</dbReference>
<reference evidence="7" key="1">
    <citation type="submission" date="2015-04" db="EMBL/GenBank/DDBJ databases">
        <authorList>
            <person name="Schardt J."/>
            <person name="Mueller-Herbst S."/>
            <person name="Scherer S."/>
            <person name="Huptas C."/>
        </authorList>
    </citation>
    <scope>NUCLEOTIDE SEQUENCE [LARGE SCALE GENOMIC DNA]</scope>
    <source>
        <strain evidence="7">Kiel-L1</strain>
    </source>
</reference>
<name>A0A3D8TSV3_9LIST</name>
<dbReference type="CDD" id="cd01392">
    <property type="entry name" value="HTH_LacI"/>
    <property type="match status" value="1"/>
</dbReference>
<dbReference type="EMBL" id="LARY01000001">
    <property type="protein sequence ID" value="RDX02041.1"/>
    <property type="molecule type" value="Genomic_DNA"/>
</dbReference>
<evidence type="ECO:0000256" key="3">
    <source>
        <dbReference type="ARBA" id="ARBA00023125"/>
    </source>
</evidence>
<dbReference type="InterPro" id="IPR046335">
    <property type="entry name" value="LacI/GalR-like_sensor"/>
</dbReference>
<dbReference type="InterPro" id="IPR028082">
    <property type="entry name" value="Peripla_BP_I"/>
</dbReference>
<accession>A0A3D8TSV3</accession>
<keyword evidence="7" id="KW-1185">Reference proteome</keyword>
<evidence type="ECO:0000256" key="1">
    <source>
        <dbReference type="ARBA" id="ARBA00022491"/>
    </source>
</evidence>
<dbReference type="Pfam" id="PF00356">
    <property type="entry name" value="LacI"/>
    <property type="match status" value="1"/>
</dbReference>
<dbReference type="GO" id="GO:0003700">
    <property type="term" value="F:DNA-binding transcription factor activity"/>
    <property type="evidence" value="ECO:0007669"/>
    <property type="project" value="TreeGrafter"/>
</dbReference>
<gene>
    <name evidence="6" type="ORF">UR08_00375</name>
</gene>
<dbReference type="SUPFAM" id="SSF47413">
    <property type="entry name" value="lambda repressor-like DNA-binding domains"/>
    <property type="match status" value="1"/>
</dbReference>
<dbReference type="PANTHER" id="PTHR30146:SF148">
    <property type="entry name" value="HTH-TYPE TRANSCRIPTIONAL REPRESSOR PURR-RELATED"/>
    <property type="match status" value="1"/>
</dbReference>
<organism evidence="6 7">
    <name type="scientific">Listeria kieliensis</name>
    <dbReference type="NCBI Taxonomy" id="1621700"/>
    <lineage>
        <taxon>Bacteria</taxon>
        <taxon>Bacillati</taxon>
        <taxon>Bacillota</taxon>
        <taxon>Bacilli</taxon>
        <taxon>Bacillales</taxon>
        <taxon>Listeriaceae</taxon>
        <taxon>Listeria</taxon>
    </lineage>
</organism>
<dbReference type="SUPFAM" id="SSF53822">
    <property type="entry name" value="Periplasmic binding protein-like I"/>
    <property type="match status" value="1"/>
</dbReference>
<comment type="caution">
    <text evidence="6">The sequence shown here is derived from an EMBL/GenBank/DDBJ whole genome shotgun (WGS) entry which is preliminary data.</text>
</comment>
<dbReference type="Gene3D" id="3.40.50.2300">
    <property type="match status" value="2"/>
</dbReference>
<dbReference type="PRINTS" id="PR00036">
    <property type="entry name" value="HTHLACI"/>
</dbReference>
<dbReference type="PANTHER" id="PTHR30146">
    <property type="entry name" value="LACI-RELATED TRANSCRIPTIONAL REPRESSOR"/>
    <property type="match status" value="1"/>
</dbReference>
<feature type="domain" description="HTH lacI-type" evidence="5">
    <location>
        <begin position="5"/>
        <end position="60"/>
    </location>
</feature>
<evidence type="ECO:0000313" key="6">
    <source>
        <dbReference type="EMBL" id="RDX02041.1"/>
    </source>
</evidence>
<keyword evidence="1" id="KW-0678">Repressor</keyword>
<dbReference type="Proteomes" id="UP000257055">
    <property type="component" value="Unassembled WGS sequence"/>
</dbReference>
<dbReference type="Pfam" id="PF13377">
    <property type="entry name" value="Peripla_BP_3"/>
    <property type="match status" value="1"/>
</dbReference>
<dbReference type="Gene3D" id="1.10.260.40">
    <property type="entry name" value="lambda repressor-like DNA-binding domains"/>
    <property type="match status" value="1"/>
</dbReference>
<dbReference type="SMART" id="SM00354">
    <property type="entry name" value="HTH_LACI"/>
    <property type="match status" value="1"/>
</dbReference>
<keyword evidence="3" id="KW-0238">DNA-binding</keyword>
<evidence type="ECO:0000256" key="2">
    <source>
        <dbReference type="ARBA" id="ARBA00023015"/>
    </source>
</evidence>
<evidence type="ECO:0000313" key="7">
    <source>
        <dbReference type="Proteomes" id="UP000257055"/>
    </source>
</evidence>
<keyword evidence="4" id="KW-0804">Transcription</keyword>
<dbReference type="PROSITE" id="PS00356">
    <property type="entry name" value="HTH_LACI_1"/>
    <property type="match status" value="1"/>
</dbReference>
<dbReference type="InterPro" id="IPR000843">
    <property type="entry name" value="HTH_LacI"/>
</dbReference>
<keyword evidence="2" id="KW-0805">Transcription regulation</keyword>
<evidence type="ECO:0000256" key="4">
    <source>
        <dbReference type="ARBA" id="ARBA00023163"/>
    </source>
</evidence>
<dbReference type="InterPro" id="IPR010982">
    <property type="entry name" value="Lambda_DNA-bd_dom_sf"/>
</dbReference>
<dbReference type="AlphaFoldDB" id="A0A3D8TSV3"/>